<dbReference type="GO" id="GO:0016192">
    <property type="term" value="P:vesicle-mediated transport"/>
    <property type="evidence" value="ECO:0007669"/>
    <property type="project" value="UniProtKB-ARBA"/>
</dbReference>
<dbReference type="Proteomes" id="UP000011083">
    <property type="component" value="Unassembled WGS sequence"/>
</dbReference>
<feature type="region of interest" description="Disordered" evidence="1">
    <location>
        <begin position="58"/>
        <end position="77"/>
    </location>
</feature>
<name>L8GWC2_ACACF</name>
<protein>
    <submittedName>
        <fullName evidence="3">TBC domain containing protein</fullName>
    </submittedName>
</protein>
<dbReference type="OrthoDB" id="294251at2759"/>
<dbReference type="EMBL" id="KB007974">
    <property type="protein sequence ID" value="ELR17227.1"/>
    <property type="molecule type" value="Genomic_DNA"/>
</dbReference>
<accession>L8GWC2</accession>
<dbReference type="PANTHER" id="PTHR47219">
    <property type="entry name" value="RAB GTPASE-ACTIVATING PROTEIN 1-LIKE"/>
    <property type="match status" value="1"/>
</dbReference>
<organism evidence="3 4">
    <name type="scientific">Acanthamoeba castellanii (strain ATCC 30010 / Neff)</name>
    <dbReference type="NCBI Taxonomy" id="1257118"/>
    <lineage>
        <taxon>Eukaryota</taxon>
        <taxon>Amoebozoa</taxon>
        <taxon>Discosea</taxon>
        <taxon>Longamoebia</taxon>
        <taxon>Centramoebida</taxon>
        <taxon>Acanthamoebidae</taxon>
        <taxon>Acanthamoeba</taxon>
    </lineage>
</organism>
<dbReference type="Gene3D" id="1.10.472.80">
    <property type="entry name" value="Ypt/Rab-GAP domain of gyp1p, domain 3"/>
    <property type="match status" value="1"/>
</dbReference>
<dbReference type="InterPro" id="IPR000195">
    <property type="entry name" value="Rab-GAP-TBC_dom"/>
</dbReference>
<dbReference type="SUPFAM" id="SSF47923">
    <property type="entry name" value="Ypt/Rab-GAP domain of gyp1p"/>
    <property type="match status" value="2"/>
</dbReference>
<dbReference type="Pfam" id="PF00566">
    <property type="entry name" value="RabGAP-TBC"/>
    <property type="match status" value="1"/>
</dbReference>
<feature type="region of interest" description="Disordered" evidence="1">
    <location>
        <begin position="1"/>
        <end position="37"/>
    </location>
</feature>
<dbReference type="GO" id="GO:0005773">
    <property type="term" value="C:vacuole"/>
    <property type="evidence" value="ECO:0007669"/>
    <property type="project" value="UniProtKB-ARBA"/>
</dbReference>
<dbReference type="GO" id="GO:0031410">
    <property type="term" value="C:cytoplasmic vesicle"/>
    <property type="evidence" value="ECO:0007669"/>
    <property type="project" value="UniProtKB-ARBA"/>
</dbReference>
<dbReference type="GO" id="GO:0031267">
    <property type="term" value="F:small GTPase binding"/>
    <property type="evidence" value="ECO:0007669"/>
    <property type="project" value="TreeGrafter"/>
</dbReference>
<feature type="compositionally biased region" description="Acidic residues" evidence="1">
    <location>
        <begin position="102"/>
        <end position="113"/>
    </location>
</feature>
<dbReference type="InterPro" id="IPR035969">
    <property type="entry name" value="Rab-GAP_TBC_sf"/>
</dbReference>
<sequence length="370" mass="41674">MAGTAALSLPSTTDTPLERVIATRPMTLPPKDTEAQKRHAKEYLEMVKGFKKKELFQILETKSQRAKEEEKRKRKEQDEAFLKAFKQKYGDTVVKGQGKEGNEDEEGEEDESCESGAGDEPTPSSELEGPGAQTDADCDQEDDSIWVIGKENTVSLIPLDLPRTFPCLSFFQVGGPSHGPLGQVLEAYVCYRPDIGYVQGMSYLAAVMLLYMDTFPAFCCLANLLNSPILVCFYRMDMTHISKYVRVLDAIMADHIPRVHNHLRSLDISTDLYIMDWILTLFCKALPLDIATRVWDNYFLRGDIFLYSTIAGVLSYLAPQLENGTFDECLQLLTHLPQDMDETALFQHIGNINISPKRLEELLVEQGLEV</sequence>
<reference evidence="3 4" key="1">
    <citation type="journal article" date="2013" name="Genome Biol.">
        <title>Genome of Acanthamoeba castellanii highlights extensive lateral gene transfer and early evolution of tyrosine kinase signaling.</title>
        <authorList>
            <person name="Clarke M."/>
            <person name="Lohan A.J."/>
            <person name="Liu B."/>
            <person name="Lagkouvardos I."/>
            <person name="Roy S."/>
            <person name="Zafar N."/>
            <person name="Bertelli C."/>
            <person name="Schilde C."/>
            <person name="Kianianmomeni A."/>
            <person name="Burglin T.R."/>
            <person name="Frech C."/>
            <person name="Turcotte B."/>
            <person name="Kopec K.O."/>
            <person name="Synnott J.M."/>
            <person name="Choo C."/>
            <person name="Paponov I."/>
            <person name="Finkler A."/>
            <person name="Soon Heng Tan C."/>
            <person name="Hutchins A.P."/>
            <person name="Weinmeier T."/>
            <person name="Rattei T."/>
            <person name="Chu J.S."/>
            <person name="Gimenez G."/>
            <person name="Irimia M."/>
            <person name="Rigden D.J."/>
            <person name="Fitzpatrick D.A."/>
            <person name="Lorenzo-Morales J."/>
            <person name="Bateman A."/>
            <person name="Chiu C.H."/>
            <person name="Tang P."/>
            <person name="Hegemann P."/>
            <person name="Fromm H."/>
            <person name="Raoult D."/>
            <person name="Greub G."/>
            <person name="Miranda-Saavedra D."/>
            <person name="Chen N."/>
            <person name="Nash P."/>
            <person name="Ginger M.L."/>
            <person name="Horn M."/>
            <person name="Schaap P."/>
            <person name="Caler L."/>
            <person name="Loftus B."/>
        </authorList>
    </citation>
    <scope>NUCLEOTIDE SEQUENCE [LARGE SCALE GENOMIC DNA]</scope>
    <source>
        <strain evidence="3 4">Neff</strain>
    </source>
</reference>
<dbReference type="Gene3D" id="1.10.8.270">
    <property type="entry name" value="putative rabgap domain of human tbc1 domain family member 14 like domains"/>
    <property type="match status" value="1"/>
</dbReference>
<evidence type="ECO:0000313" key="3">
    <source>
        <dbReference type="EMBL" id="ELR17227.1"/>
    </source>
</evidence>
<dbReference type="InterPro" id="IPR050302">
    <property type="entry name" value="Rab_GAP_TBC_domain"/>
</dbReference>
<dbReference type="FunFam" id="1.10.472.80:FF:000006">
    <property type="entry name" value="TBC1 domain family member 14"/>
    <property type="match status" value="1"/>
</dbReference>
<dbReference type="KEGG" id="acan:ACA1_058940"/>
<dbReference type="PROSITE" id="PS50086">
    <property type="entry name" value="TBC_RABGAP"/>
    <property type="match status" value="1"/>
</dbReference>
<dbReference type="STRING" id="1257118.L8GWC2"/>
<feature type="domain" description="Rab-GAP TBC" evidence="2">
    <location>
        <begin position="136"/>
        <end position="302"/>
    </location>
</feature>
<dbReference type="RefSeq" id="XP_004339240.1">
    <property type="nucleotide sequence ID" value="XM_004339192.1"/>
</dbReference>
<feature type="compositionally biased region" description="Basic and acidic residues" evidence="1">
    <location>
        <begin position="62"/>
        <end position="77"/>
    </location>
</feature>
<dbReference type="PANTHER" id="PTHR47219:SF15">
    <property type="entry name" value="TBC1 DOMAIN FAMILY MEMBER 12 ISOFORM X1"/>
    <property type="match status" value="1"/>
</dbReference>
<keyword evidence="4" id="KW-1185">Reference proteome</keyword>
<feature type="region of interest" description="Disordered" evidence="1">
    <location>
        <begin position="92"/>
        <end position="138"/>
    </location>
</feature>
<evidence type="ECO:0000256" key="1">
    <source>
        <dbReference type="SAM" id="MobiDB-lite"/>
    </source>
</evidence>
<evidence type="ECO:0000313" key="4">
    <source>
        <dbReference type="Proteomes" id="UP000011083"/>
    </source>
</evidence>
<dbReference type="VEuPathDB" id="AmoebaDB:ACA1_058940"/>
<dbReference type="AlphaFoldDB" id="L8GWC2"/>
<gene>
    <name evidence="3" type="ORF">ACA1_058940</name>
</gene>
<proteinExistence type="predicted"/>
<evidence type="ECO:0000259" key="2">
    <source>
        <dbReference type="PROSITE" id="PS50086"/>
    </source>
</evidence>
<dbReference type="FunFam" id="1.10.8.270:FF:000008">
    <property type="entry name" value="Putative TBC1 domain family member 14"/>
    <property type="match status" value="1"/>
</dbReference>
<dbReference type="GeneID" id="14918335"/>
<dbReference type="GO" id="GO:0005096">
    <property type="term" value="F:GTPase activator activity"/>
    <property type="evidence" value="ECO:0007669"/>
    <property type="project" value="TreeGrafter"/>
</dbReference>
<dbReference type="SMART" id="SM00164">
    <property type="entry name" value="TBC"/>
    <property type="match status" value="1"/>
</dbReference>